<feature type="chain" id="PRO_5032453812" description="AAA+ family ATPase" evidence="2">
    <location>
        <begin position="21"/>
        <end position="116"/>
    </location>
</feature>
<protein>
    <recommendedName>
        <fullName evidence="5">AAA+ family ATPase</fullName>
    </recommendedName>
</protein>
<feature type="region of interest" description="Disordered" evidence="1">
    <location>
        <begin position="85"/>
        <end position="116"/>
    </location>
</feature>
<organism evidence="3 4">
    <name type="scientific">Roseobacter ponti</name>
    <dbReference type="NCBI Taxonomy" id="1891787"/>
    <lineage>
        <taxon>Bacteria</taxon>
        <taxon>Pseudomonadati</taxon>
        <taxon>Pseudomonadota</taxon>
        <taxon>Alphaproteobacteria</taxon>
        <taxon>Rhodobacterales</taxon>
        <taxon>Roseobacteraceae</taxon>
        <taxon>Roseobacter</taxon>
    </lineage>
</organism>
<keyword evidence="2" id="KW-0732">Signal</keyword>
<dbReference type="Proteomes" id="UP000503308">
    <property type="component" value="Chromosome"/>
</dbReference>
<dbReference type="KEGG" id="rpon:G3256_04575"/>
<evidence type="ECO:0000313" key="3">
    <source>
        <dbReference type="EMBL" id="QJF50481.1"/>
    </source>
</evidence>
<evidence type="ECO:0000313" key="4">
    <source>
        <dbReference type="Proteomes" id="UP000503308"/>
    </source>
</evidence>
<evidence type="ECO:0008006" key="5">
    <source>
        <dbReference type="Google" id="ProtNLM"/>
    </source>
</evidence>
<sequence length="116" mass="12818">MKQIFSATLIALVTALPVSAQQDDGSSLMEEGTRQFLEGLLRQMEPALEGMSEFIEEMGPAMSNLLSQVEDWSVYEAPEILENGDIIIRRKPEDDPGTDPEPSPEDTPDMPPQVDL</sequence>
<evidence type="ECO:0000256" key="1">
    <source>
        <dbReference type="SAM" id="MobiDB-lite"/>
    </source>
</evidence>
<gene>
    <name evidence="3" type="ORF">G3256_04575</name>
</gene>
<name>A0A858SS99_9RHOB</name>
<accession>A0A858SS99</accession>
<keyword evidence="4" id="KW-1185">Reference proteome</keyword>
<proteinExistence type="predicted"/>
<dbReference type="AlphaFoldDB" id="A0A858SS99"/>
<evidence type="ECO:0000256" key="2">
    <source>
        <dbReference type="SAM" id="SignalP"/>
    </source>
</evidence>
<feature type="compositionally biased region" description="Acidic residues" evidence="1">
    <location>
        <begin position="95"/>
        <end position="108"/>
    </location>
</feature>
<dbReference type="EMBL" id="CP048788">
    <property type="protein sequence ID" value="QJF50481.1"/>
    <property type="molecule type" value="Genomic_DNA"/>
</dbReference>
<reference evidence="3 4" key="1">
    <citation type="submission" date="2020-02" db="EMBL/GenBank/DDBJ databases">
        <title>Genome sequence of Roseobacter ponti.</title>
        <authorList>
            <person name="Hollensteiner J."/>
            <person name="Schneider D."/>
            <person name="Poehlein A."/>
            <person name="Daniel R."/>
        </authorList>
    </citation>
    <scope>NUCLEOTIDE SEQUENCE [LARGE SCALE GENOMIC DNA]</scope>
    <source>
        <strain evidence="3 4">DSM 106830</strain>
    </source>
</reference>
<dbReference type="RefSeq" id="WP_169639697.1">
    <property type="nucleotide sequence ID" value="NZ_CP048788.1"/>
</dbReference>
<feature type="signal peptide" evidence="2">
    <location>
        <begin position="1"/>
        <end position="20"/>
    </location>
</feature>